<feature type="region of interest" description="Disordered" evidence="2">
    <location>
        <begin position="1"/>
        <end position="39"/>
    </location>
</feature>
<feature type="domain" description="Reverse transcriptase" evidence="3">
    <location>
        <begin position="93"/>
        <end position="242"/>
    </location>
</feature>
<name>A0A6I6AML6_9PLAN</name>
<evidence type="ECO:0000259" key="3">
    <source>
        <dbReference type="PROSITE" id="PS50878"/>
    </source>
</evidence>
<dbReference type="EMBL" id="CP043930">
    <property type="protein sequence ID" value="QGQ25689.1"/>
    <property type="molecule type" value="Genomic_DNA"/>
</dbReference>
<protein>
    <submittedName>
        <fullName evidence="4">Group II intron reverse transcriptase/maturase</fullName>
    </submittedName>
</protein>
<evidence type="ECO:0000313" key="4">
    <source>
        <dbReference type="EMBL" id="QGQ25689.1"/>
    </source>
</evidence>
<evidence type="ECO:0000256" key="2">
    <source>
        <dbReference type="SAM" id="MobiDB-lite"/>
    </source>
</evidence>
<proteinExistence type="inferred from homology"/>
<dbReference type="InterPro" id="IPR051083">
    <property type="entry name" value="GrpII_Intron_Splice-Mob/Def"/>
</dbReference>
<dbReference type="Pfam" id="PF00078">
    <property type="entry name" value="RVT_1"/>
    <property type="match status" value="1"/>
</dbReference>
<reference evidence="4 5" key="1">
    <citation type="submission" date="2019-09" db="EMBL/GenBank/DDBJ databases">
        <title>Gimesia benthica sp. nov., a novel bacterium isolated from deep-sea water of the Northwest Indian Ocean.</title>
        <authorList>
            <person name="Dai X."/>
        </authorList>
    </citation>
    <scope>NUCLEOTIDE SEQUENCE [LARGE SCALE GENOMIC DNA]</scope>
    <source>
        <strain evidence="4 5">E7</strain>
    </source>
</reference>
<dbReference type="SUPFAM" id="SSF56672">
    <property type="entry name" value="DNA/RNA polymerases"/>
    <property type="match status" value="1"/>
</dbReference>
<keyword evidence="5" id="KW-1185">Reference proteome</keyword>
<dbReference type="PANTHER" id="PTHR34047">
    <property type="entry name" value="NUCLEAR INTRON MATURASE 1, MITOCHONDRIAL-RELATED"/>
    <property type="match status" value="1"/>
</dbReference>
<dbReference type="GO" id="GO:0003964">
    <property type="term" value="F:RNA-directed DNA polymerase activity"/>
    <property type="evidence" value="ECO:0007669"/>
    <property type="project" value="UniProtKB-KW"/>
</dbReference>
<dbReference type="InterPro" id="IPR043502">
    <property type="entry name" value="DNA/RNA_pol_sf"/>
</dbReference>
<dbReference type="AlphaFoldDB" id="A0A6I6AML6"/>
<evidence type="ECO:0000256" key="1">
    <source>
        <dbReference type="ARBA" id="ARBA00034120"/>
    </source>
</evidence>
<comment type="similarity">
    <text evidence="1">Belongs to the bacterial reverse transcriptase family.</text>
</comment>
<dbReference type="InterPro" id="IPR000477">
    <property type="entry name" value="RT_dom"/>
</dbReference>
<keyword evidence="4" id="KW-0695">RNA-directed DNA polymerase</keyword>
<dbReference type="CDD" id="cd01651">
    <property type="entry name" value="RT_G2_intron"/>
    <property type="match status" value="1"/>
</dbReference>
<gene>
    <name evidence="4" type="ORF">F1728_24730</name>
</gene>
<evidence type="ECO:0000313" key="5">
    <source>
        <dbReference type="Proteomes" id="UP000427281"/>
    </source>
</evidence>
<keyword evidence="4" id="KW-0808">Transferase</keyword>
<accession>A0A6I6AML6</accession>
<sequence>MSDNRRRPKAEMPEQRSRAGGGTAQGKSSARQTDSARTDPIRLPAFFTLEEVLSRENMLTAYRRVVRNQGAPGVDGVTVDQLWDRCCQRWEAIREELLSGTYRPDPVRKVEIPKPGGKGMRMLGIPTVMDRLIQQALLQVLTRLYDPTFSESSFGFRPGRSAHQALDRAKAHIAAGQRWVVDLDLEKFFDRVNHDVLMGRLAQRIKDRRILKLIRAYLQAGIMEGGVVSPRSEGTPDNSTGV</sequence>
<dbReference type="KEGG" id="gim:F1728_24730"/>
<keyword evidence="4" id="KW-0548">Nucleotidyltransferase</keyword>
<dbReference type="PANTHER" id="PTHR34047:SF8">
    <property type="entry name" value="PROTEIN YKFC"/>
    <property type="match status" value="1"/>
</dbReference>
<dbReference type="PROSITE" id="PS50878">
    <property type="entry name" value="RT_POL"/>
    <property type="match status" value="1"/>
</dbReference>
<organism evidence="4 5">
    <name type="scientific">Gimesia benthica</name>
    <dbReference type="NCBI Taxonomy" id="2608982"/>
    <lineage>
        <taxon>Bacteria</taxon>
        <taxon>Pseudomonadati</taxon>
        <taxon>Planctomycetota</taxon>
        <taxon>Planctomycetia</taxon>
        <taxon>Planctomycetales</taxon>
        <taxon>Planctomycetaceae</taxon>
        <taxon>Gimesia</taxon>
    </lineage>
</organism>
<dbReference type="Proteomes" id="UP000427281">
    <property type="component" value="Chromosome"/>
</dbReference>